<evidence type="ECO:0000313" key="1">
    <source>
        <dbReference type="EMBL" id="MCI81808.1"/>
    </source>
</evidence>
<keyword evidence="2" id="KW-1185">Reference proteome</keyword>
<sequence length="26" mass="2756">MGAVPGWRIHMGVGIGDVEKLSVSLF</sequence>
<dbReference type="Proteomes" id="UP000265520">
    <property type="component" value="Unassembled WGS sequence"/>
</dbReference>
<accession>A0A392V0K0</accession>
<proteinExistence type="predicted"/>
<dbReference type="EMBL" id="LXQA011028212">
    <property type="protein sequence ID" value="MCI81808.1"/>
    <property type="molecule type" value="Genomic_DNA"/>
</dbReference>
<feature type="non-terminal residue" evidence="1">
    <location>
        <position position="26"/>
    </location>
</feature>
<dbReference type="AlphaFoldDB" id="A0A392V0K0"/>
<comment type="caution">
    <text evidence="1">The sequence shown here is derived from an EMBL/GenBank/DDBJ whole genome shotgun (WGS) entry which is preliminary data.</text>
</comment>
<evidence type="ECO:0000313" key="2">
    <source>
        <dbReference type="Proteomes" id="UP000265520"/>
    </source>
</evidence>
<name>A0A392V0K0_9FABA</name>
<protein>
    <submittedName>
        <fullName evidence="1">Uncharacterized protein</fullName>
    </submittedName>
</protein>
<reference evidence="1 2" key="1">
    <citation type="journal article" date="2018" name="Front. Plant Sci.">
        <title>Red Clover (Trifolium pratense) and Zigzag Clover (T. medium) - A Picture of Genomic Similarities and Differences.</title>
        <authorList>
            <person name="Dluhosova J."/>
            <person name="Istvanek J."/>
            <person name="Nedelnik J."/>
            <person name="Repkova J."/>
        </authorList>
    </citation>
    <scope>NUCLEOTIDE SEQUENCE [LARGE SCALE GENOMIC DNA]</scope>
    <source>
        <strain evidence="2">cv. 10/8</strain>
        <tissue evidence="1">Leaf</tissue>
    </source>
</reference>
<organism evidence="1 2">
    <name type="scientific">Trifolium medium</name>
    <dbReference type="NCBI Taxonomy" id="97028"/>
    <lineage>
        <taxon>Eukaryota</taxon>
        <taxon>Viridiplantae</taxon>
        <taxon>Streptophyta</taxon>
        <taxon>Embryophyta</taxon>
        <taxon>Tracheophyta</taxon>
        <taxon>Spermatophyta</taxon>
        <taxon>Magnoliopsida</taxon>
        <taxon>eudicotyledons</taxon>
        <taxon>Gunneridae</taxon>
        <taxon>Pentapetalae</taxon>
        <taxon>rosids</taxon>
        <taxon>fabids</taxon>
        <taxon>Fabales</taxon>
        <taxon>Fabaceae</taxon>
        <taxon>Papilionoideae</taxon>
        <taxon>50 kb inversion clade</taxon>
        <taxon>NPAAA clade</taxon>
        <taxon>Hologalegina</taxon>
        <taxon>IRL clade</taxon>
        <taxon>Trifolieae</taxon>
        <taxon>Trifolium</taxon>
    </lineage>
</organism>